<organism evidence="2">
    <name type="scientific">Bactrocera dorsalis</name>
    <name type="common">Oriental fruit fly</name>
    <name type="synonym">Dacus dorsalis</name>
    <dbReference type="NCBI Taxonomy" id="27457"/>
    <lineage>
        <taxon>Eukaryota</taxon>
        <taxon>Metazoa</taxon>
        <taxon>Ecdysozoa</taxon>
        <taxon>Arthropoda</taxon>
        <taxon>Hexapoda</taxon>
        <taxon>Insecta</taxon>
        <taxon>Pterygota</taxon>
        <taxon>Neoptera</taxon>
        <taxon>Endopterygota</taxon>
        <taxon>Diptera</taxon>
        <taxon>Brachycera</taxon>
        <taxon>Muscomorpha</taxon>
        <taxon>Tephritoidea</taxon>
        <taxon>Tephritidae</taxon>
        <taxon>Bactrocera</taxon>
        <taxon>Bactrocera</taxon>
    </lineage>
</organism>
<protein>
    <submittedName>
        <fullName evidence="2">Uncharacterized protein</fullName>
    </submittedName>
</protein>
<sequence length="607" mass="69613">MSAVRKRLLCSISEGEEAHKKKLSSFARVSGYDQLLSNFHEESCCKPNGVYFANDFGPSKANGNNILSISNVSVENQLAEPLKSSTLDKKKNRENFKTKATSPKALMIVHDNKSDKHTAHKIKDIFQAKRQVDIWKDNSGKFESTDFVLAEPKIKWGDPYDGSDKSKDEIKNLIHNQHSRLKPSVSPGSRRGHKKAGKLRFSKHRQRPKIFESGGNNYSISSEELNRYFETRCWPRIYNSLDKITADFALNNRKRTALNDINTKSKYENEPKHIFEGSEIFQKDSNGARSFSVIKEKQQNNGKYDELIKYRVRKPTKIIRNSNIKPNEDLRGSEMEVSKKKTKSGEGLIASNGFQASGIFLKNLNRGILQGISRRERNTFDFNRFYEEYLFPQTGKNFPKKFQNRQSPKFLPKLQQFGRNIADLHHELNAFIESSKQKRSFTHYNDLAERNPLYKNDYDYDFIDYSKYISDSKSRNIDEDEQPCSSCGGKSKKPPTKTDSNIMTRNNKCNCKGYQQECLCSSRKAPRSLYDTCLQHECALAVPNNEIEDIPQKEKYLVPNCSINNAEQLIRNICQRESLDFVLIPCGHNSVGKIFSHTKTAITHTAG</sequence>
<accession>A0A034WSF1</accession>
<feature type="region of interest" description="Disordered" evidence="1">
    <location>
        <begin position="176"/>
        <end position="215"/>
    </location>
</feature>
<dbReference type="AlphaFoldDB" id="A0A034WSF1"/>
<feature type="region of interest" description="Disordered" evidence="1">
    <location>
        <begin position="474"/>
        <end position="499"/>
    </location>
</feature>
<feature type="compositionally biased region" description="Basic residues" evidence="1">
    <location>
        <begin position="190"/>
        <end position="208"/>
    </location>
</feature>
<proteinExistence type="predicted"/>
<evidence type="ECO:0000313" key="2">
    <source>
        <dbReference type="EMBL" id="JAC57579.1"/>
    </source>
</evidence>
<dbReference type="EMBL" id="GAKP01001373">
    <property type="protein sequence ID" value="JAC57579.1"/>
    <property type="molecule type" value="Transcribed_RNA"/>
</dbReference>
<evidence type="ECO:0000256" key="1">
    <source>
        <dbReference type="SAM" id="MobiDB-lite"/>
    </source>
</evidence>
<name>A0A034WSF1_BACDO</name>
<reference evidence="2" key="1">
    <citation type="journal article" date="2014" name="BMC Genomics">
        <title>Characterizing the developmental transcriptome of the oriental fruit fly, Bactrocera dorsalis (Diptera: Tephritidae) through comparative genomic analysis with Drosophila melanogaster utilizing modENCODE datasets.</title>
        <authorList>
            <person name="Geib S.M."/>
            <person name="Calla B."/>
            <person name="Hall B."/>
            <person name="Hou S."/>
            <person name="Manoukis N.C."/>
        </authorList>
    </citation>
    <scope>NUCLEOTIDE SEQUENCE</scope>
    <source>
        <strain evidence="2">Punador</strain>
    </source>
</reference>